<dbReference type="EMBL" id="UGXT01000002">
    <property type="protein sequence ID" value="SUH39169.1"/>
    <property type="molecule type" value="Genomic_DNA"/>
</dbReference>
<gene>
    <name evidence="1" type="ORF">NCTC8261_05520</name>
</gene>
<proteinExistence type="predicted"/>
<reference evidence="1 2" key="1">
    <citation type="submission" date="2018-06" db="EMBL/GenBank/DDBJ databases">
        <authorList>
            <consortium name="Pathogen Informatics"/>
            <person name="Doyle S."/>
        </authorList>
    </citation>
    <scope>NUCLEOTIDE SEQUENCE [LARGE SCALE GENOMIC DNA]</scope>
    <source>
        <strain evidence="1 2">NCTC8261</strain>
    </source>
</reference>
<protein>
    <submittedName>
        <fullName evidence="1">Uncharacterized protein</fullName>
    </submittedName>
</protein>
<accession>A0A379WYI7</accession>
<dbReference type="Proteomes" id="UP000254712">
    <property type="component" value="Unassembled WGS sequence"/>
</dbReference>
<organism evidence="1 2">
    <name type="scientific">Salmonella enterica I</name>
    <dbReference type="NCBI Taxonomy" id="59201"/>
    <lineage>
        <taxon>Bacteria</taxon>
        <taxon>Pseudomonadati</taxon>
        <taxon>Pseudomonadota</taxon>
        <taxon>Gammaproteobacteria</taxon>
        <taxon>Enterobacterales</taxon>
        <taxon>Enterobacteriaceae</taxon>
        <taxon>Salmonella</taxon>
    </lineage>
</organism>
<sequence>MESDRIFFRGLIAAAFLGHDMQELRAFQVAHVLQCADKPHDIVTIDRPM</sequence>
<dbReference type="AlphaFoldDB" id="A0A379WYI7"/>
<evidence type="ECO:0000313" key="2">
    <source>
        <dbReference type="Proteomes" id="UP000254712"/>
    </source>
</evidence>
<evidence type="ECO:0000313" key="1">
    <source>
        <dbReference type="EMBL" id="SUH39169.1"/>
    </source>
</evidence>
<name>A0A379WYI7_SALET</name>